<dbReference type="Proteomes" id="UP001176521">
    <property type="component" value="Unassembled WGS sequence"/>
</dbReference>
<gene>
    <name evidence="1" type="ORF">OC842_007925</name>
</gene>
<proteinExistence type="predicted"/>
<accession>A0AAN6JLY0</accession>
<feature type="non-terminal residue" evidence="1">
    <location>
        <position position="71"/>
    </location>
</feature>
<evidence type="ECO:0000313" key="1">
    <source>
        <dbReference type="EMBL" id="KAK0518015.1"/>
    </source>
</evidence>
<evidence type="ECO:0000313" key="2">
    <source>
        <dbReference type="Proteomes" id="UP001176521"/>
    </source>
</evidence>
<sequence length="71" mass="7993">MRPVPEPGGFDYRQCLNDIDVGEIVRQHAVKQLRAVLREEALYCKVIAAVDDWSVGEEESIASARVPVKRL</sequence>
<protein>
    <submittedName>
        <fullName evidence="1">Uncharacterized protein</fullName>
    </submittedName>
</protein>
<organism evidence="1 2">
    <name type="scientific">Tilletia horrida</name>
    <dbReference type="NCBI Taxonomy" id="155126"/>
    <lineage>
        <taxon>Eukaryota</taxon>
        <taxon>Fungi</taxon>
        <taxon>Dikarya</taxon>
        <taxon>Basidiomycota</taxon>
        <taxon>Ustilaginomycotina</taxon>
        <taxon>Exobasidiomycetes</taxon>
        <taxon>Tilletiales</taxon>
        <taxon>Tilletiaceae</taxon>
        <taxon>Tilletia</taxon>
    </lineage>
</organism>
<dbReference type="AlphaFoldDB" id="A0AAN6JLY0"/>
<comment type="caution">
    <text evidence="1">The sequence shown here is derived from an EMBL/GenBank/DDBJ whole genome shotgun (WGS) entry which is preliminary data.</text>
</comment>
<keyword evidence="2" id="KW-1185">Reference proteome</keyword>
<dbReference type="EMBL" id="JAPDMQ010001473">
    <property type="protein sequence ID" value="KAK0518015.1"/>
    <property type="molecule type" value="Genomic_DNA"/>
</dbReference>
<name>A0AAN6JLY0_9BASI</name>
<reference evidence="1" key="1">
    <citation type="journal article" date="2023" name="PhytoFront">
        <title>Draft Genome Resources of Seven Strains of Tilletia horrida, Causal Agent of Kernel Smut of Rice.</title>
        <authorList>
            <person name="Khanal S."/>
            <person name="Antony Babu S."/>
            <person name="Zhou X.G."/>
        </authorList>
    </citation>
    <scope>NUCLEOTIDE SEQUENCE</scope>
    <source>
        <strain evidence="1">TX3</strain>
    </source>
</reference>